<reference evidence="9 10" key="1">
    <citation type="submission" date="2019-04" db="EMBL/GenBank/DDBJ databases">
        <title>Friends and foes A comparative genomics studyof 23 Aspergillus species from section Flavi.</title>
        <authorList>
            <consortium name="DOE Joint Genome Institute"/>
            <person name="Kjaerbolling I."/>
            <person name="Vesth T."/>
            <person name="Frisvad J.C."/>
            <person name="Nybo J.L."/>
            <person name="Theobald S."/>
            <person name="Kildgaard S."/>
            <person name="Isbrandt T."/>
            <person name="Kuo A."/>
            <person name="Sato A."/>
            <person name="Lyhne E.K."/>
            <person name="Kogle M.E."/>
            <person name="Wiebenga A."/>
            <person name="Kun R.S."/>
            <person name="Lubbers R.J."/>
            <person name="Makela M.R."/>
            <person name="Barry K."/>
            <person name="Chovatia M."/>
            <person name="Clum A."/>
            <person name="Daum C."/>
            <person name="Haridas S."/>
            <person name="He G."/>
            <person name="LaButti K."/>
            <person name="Lipzen A."/>
            <person name="Mondo S."/>
            <person name="Riley R."/>
            <person name="Salamov A."/>
            <person name="Simmons B.A."/>
            <person name="Magnuson J.K."/>
            <person name="Henrissat B."/>
            <person name="Mortensen U.H."/>
            <person name="Larsen T.O."/>
            <person name="Devries R.P."/>
            <person name="Grigoriev I.V."/>
            <person name="Machida M."/>
            <person name="Baker S.E."/>
            <person name="Andersen M.R."/>
        </authorList>
    </citation>
    <scope>NUCLEOTIDE SEQUENCE [LARGE SCALE GENOMIC DNA]</scope>
    <source>
        <strain evidence="9 10">IBT 29228</strain>
    </source>
</reference>
<dbReference type="Pfam" id="PF01266">
    <property type="entry name" value="DAO"/>
    <property type="match status" value="1"/>
</dbReference>
<keyword evidence="3" id="KW-0285">Flavoprotein</keyword>
<keyword evidence="10" id="KW-1185">Reference proteome</keyword>
<evidence type="ECO:0000256" key="1">
    <source>
        <dbReference type="ARBA" id="ARBA00001974"/>
    </source>
</evidence>
<dbReference type="Proteomes" id="UP000326198">
    <property type="component" value="Unassembled WGS sequence"/>
</dbReference>
<dbReference type="InterPro" id="IPR029060">
    <property type="entry name" value="PIN-like_dom_sf"/>
</dbReference>
<dbReference type="GO" id="GO:0004540">
    <property type="term" value="F:RNA nuclease activity"/>
    <property type="evidence" value="ECO:0007669"/>
    <property type="project" value="UniProtKB-ARBA"/>
</dbReference>
<dbReference type="Gene3D" id="3.40.50.720">
    <property type="entry name" value="NAD(P)-binding Rossmann-like Domain"/>
    <property type="match status" value="1"/>
</dbReference>
<evidence type="ECO:0000256" key="7">
    <source>
        <dbReference type="SAM" id="MobiDB-lite"/>
    </source>
</evidence>
<evidence type="ECO:0000256" key="6">
    <source>
        <dbReference type="ARBA" id="ARBA00024026"/>
    </source>
</evidence>
<dbReference type="SUPFAM" id="SSF51971">
    <property type="entry name" value="Nucleotide-binding domain"/>
    <property type="match status" value="1"/>
</dbReference>
<dbReference type="InterPro" id="IPR006984">
    <property type="entry name" value="Fcf1/UTP23"/>
</dbReference>
<dbReference type="Gene3D" id="3.30.9.10">
    <property type="entry name" value="D-Amino Acid Oxidase, subunit A, domain 2"/>
    <property type="match status" value="1"/>
</dbReference>
<comment type="similarity">
    <text evidence="2">Belongs to the DAMOX/DASOX family.</text>
</comment>
<dbReference type="SUPFAM" id="SSF54373">
    <property type="entry name" value="FAD-linked reductases, C-terminal domain"/>
    <property type="match status" value="1"/>
</dbReference>
<dbReference type="AlphaFoldDB" id="A0A5N7B111"/>
<dbReference type="Pfam" id="PF04900">
    <property type="entry name" value="Fcf1"/>
    <property type="match status" value="1"/>
</dbReference>
<dbReference type="GO" id="GO:0071949">
    <property type="term" value="F:FAD binding"/>
    <property type="evidence" value="ECO:0007669"/>
    <property type="project" value="InterPro"/>
</dbReference>
<evidence type="ECO:0000313" key="9">
    <source>
        <dbReference type="EMBL" id="KAE8375683.1"/>
    </source>
</evidence>
<feature type="region of interest" description="Disordered" evidence="7">
    <location>
        <begin position="1"/>
        <end position="39"/>
    </location>
</feature>
<dbReference type="InterPro" id="IPR023209">
    <property type="entry name" value="DAO"/>
</dbReference>
<comment type="cofactor">
    <cofactor evidence="1">
        <name>FAD</name>
        <dbReference type="ChEBI" id="CHEBI:57692"/>
    </cofactor>
</comment>
<dbReference type="InterPro" id="IPR006181">
    <property type="entry name" value="D-amino_acid_oxidase_CS"/>
</dbReference>
<keyword evidence="4" id="KW-0274">FAD</keyword>
<dbReference type="PANTHER" id="PTHR11530">
    <property type="entry name" value="D-AMINO ACID OXIDASE"/>
    <property type="match status" value="1"/>
</dbReference>
<evidence type="ECO:0000259" key="8">
    <source>
        <dbReference type="SMART" id="SM00670"/>
    </source>
</evidence>
<dbReference type="FunFam" id="3.40.50.1010:FF:000039">
    <property type="entry name" value="rRNA-processing protein FCF1 family protein"/>
    <property type="match status" value="1"/>
</dbReference>
<evidence type="ECO:0000256" key="2">
    <source>
        <dbReference type="ARBA" id="ARBA00006730"/>
    </source>
</evidence>
<accession>A0A5N7B111</accession>
<dbReference type="SMART" id="SM00670">
    <property type="entry name" value="PINc"/>
    <property type="match status" value="1"/>
</dbReference>
<dbReference type="PANTHER" id="PTHR11530:SF26">
    <property type="entry name" value="FAD DEPENDENT OXIDOREDUCTASE SUPERFAMILY (AFU_ORTHOLOGUE AFUA_5G13940)"/>
    <property type="match status" value="1"/>
</dbReference>
<dbReference type="InterPro" id="IPR037503">
    <property type="entry name" value="Fcf1_PIN"/>
</dbReference>
<proteinExistence type="inferred from homology"/>
<dbReference type="CDD" id="cd09864">
    <property type="entry name" value="PIN_Fcf1-like"/>
    <property type="match status" value="1"/>
</dbReference>
<dbReference type="EMBL" id="ML736255">
    <property type="protein sequence ID" value="KAE8375683.1"/>
    <property type="molecule type" value="Genomic_DNA"/>
</dbReference>
<dbReference type="PROSITE" id="PS00677">
    <property type="entry name" value="DAO"/>
    <property type="match status" value="1"/>
</dbReference>
<dbReference type="Gene3D" id="3.40.50.1010">
    <property type="entry name" value="5'-nuclease"/>
    <property type="match status" value="1"/>
</dbReference>
<gene>
    <name evidence="9" type="ORF">BDV26DRAFT_283252</name>
</gene>
<evidence type="ECO:0000256" key="5">
    <source>
        <dbReference type="ARBA" id="ARBA00023002"/>
    </source>
</evidence>
<dbReference type="GO" id="GO:0003884">
    <property type="term" value="F:D-amino-acid oxidase activity"/>
    <property type="evidence" value="ECO:0007669"/>
    <property type="project" value="InterPro"/>
</dbReference>
<name>A0A5N7B111_9EURO</name>
<protein>
    <submittedName>
        <fullName evidence="9">Fcf1-domain-containing protein</fullName>
    </submittedName>
</protein>
<evidence type="ECO:0000256" key="4">
    <source>
        <dbReference type="ARBA" id="ARBA00022827"/>
    </source>
</evidence>
<feature type="compositionally biased region" description="Basic residues" evidence="7">
    <location>
        <begin position="1"/>
        <end position="18"/>
    </location>
</feature>
<keyword evidence="5" id="KW-0560">Oxidoreductase</keyword>
<feature type="compositionally biased region" description="Basic and acidic residues" evidence="7">
    <location>
        <begin position="19"/>
        <end position="39"/>
    </location>
</feature>
<sequence length="526" mass="58242">MGVAKKTRKFAQVKRAIKKHDDRAKKDNNAPKQDKAKGDEVVRAIPQAPSNMFFAANTALGPPYHVLVDTNFVSHSIRAKTDMLKSMMDLLYAKCIPTFTDCTIAELEKLGDKFRLALRVAKDPRWARVRCDHPGTYADDCLVDRITKHRIYIVATNDKDLVRRIRKIPGVPIMKVARAKYVIESKSAGVIGLTTALRIQETLNRNQRIYLIARDFPSTTSLNYASPWAGAHYRPVPGSTSQAVREEAQAKETYAYLKHLASSDPSSGVAAVEGIEHLENPPAEYLDEKNVQECYGHLDGFRVLERDECPAGVKWGARYDTFVINSPVYCAHLLRKFVLGGGVTREYTVLDPKEAFYLAPNVKTVVNCSGLGLGDEKSFIIRGQTCLVRNPCSQTVTRQNVDGSWSFCIPRPLSGGTIIGGTKQPHNYDPNPSTETRERLLANAAKWFPFTPESEGKFDVIRDVVGRRPAREGGMRIETEKVGDSRFVVHAYGAGGRGFELSWGVAGDVVKLMASNGLLVGEKASL</sequence>
<evidence type="ECO:0000256" key="3">
    <source>
        <dbReference type="ARBA" id="ARBA00022630"/>
    </source>
</evidence>
<dbReference type="GO" id="GO:0019478">
    <property type="term" value="P:D-amino acid catabolic process"/>
    <property type="evidence" value="ECO:0007669"/>
    <property type="project" value="TreeGrafter"/>
</dbReference>
<dbReference type="OrthoDB" id="2015447at2759"/>
<dbReference type="SUPFAM" id="SSF88723">
    <property type="entry name" value="PIN domain-like"/>
    <property type="match status" value="1"/>
</dbReference>
<dbReference type="InterPro" id="IPR002716">
    <property type="entry name" value="PIN_dom"/>
</dbReference>
<feature type="domain" description="PIN" evidence="8">
    <location>
        <begin position="64"/>
        <end position="163"/>
    </location>
</feature>
<dbReference type="GO" id="GO:0005737">
    <property type="term" value="C:cytoplasm"/>
    <property type="evidence" value="ECO:0007669"/>
    <property type="project" value="TreeGrafter"/>
</dbReference>
<evidence type="ECO:0000313" key="10">
    <source>
        <dbReference type="Proteomes" id="UP000326198"/>
    </source>
</evidence>
<dbReference type="GO" id="GO:0032040">
    <property type="term" value="C:small-subunit processome"/>
    <property type="evidence" value="ECO:0007669"/>
    <property type="project" value="InterPro"/>
</dbReference>
<comment type="similarity">
    <text evidence="6">Belongs to the UTP23/FCF1 family. FCF1 subfamily.</text>
</comment>
<dbReference type="InterPro" id="IPR006076">
    <property type="entry name" value="FAD-dep_OxRdtase"/>
</dbReference>
<organism evidence="9 10">
    <name type="scientific">Aspergillus bertholletiae</name>
    <dbReference type="NCBI Taxonomy" id="1226010"/>
    <lineage>
        <taxon>Eukaryota</taxon>
        <taxon>Fungi</taxon>
        <taxon>Dikarya</taxon>
        <taxon>Ascomycota</taxon>
        <taxon>Pezizomycotina</taxon>
        <taxon>Eurotiomycetes</taxon>
        <taxon>Eurotiomycetidae</taxon>
        <taxon>Eurotiales</taxon>
        <taxon>Aspergillaceae</taxon>
        <taxon>Aspergillus</taxon>
        <taxon>Aspergillus subgen. Circumdati</taxon>
    </lineage>
</organism>